<gene>
    <name evidence="1" type="ORF">S06H3_04932</name>
</gene>
<sequence length="64" mass="6905">MKTVSLTIDGKKIRAGEGEKVLWAALDNGIYIPNLCALRDASESPAACRLCFVEVEGRKQPVTA</sequence>
<accession>X1L2B9</accession>
<comment type="caution">
    <text evidence="1">The sequence shown here is derived from an EMBL/GenBank/DDBJ whole genome shotgun (WGS) entry which is preliminary data.</text>
</comment>
<reference evidence="1" key="1">
    <citation type="journal article" date="2014" name="Front. Microbiol.">
        <title>High frequency of phylogenetically diverse reductive dehalogenase-homologous genes in deep subseafloor sedimentary metagenomes.</title>
        <authorList>
            <person name="Kawai M."/>
            <person name="Futagami T."/>
            <person name="Toyoda A."/>
            <person name="Takaki Y."/>
            <person name="Nishi S."/>
            <person name="Hori S."/>
            <person name="Arai W."/>
            <person name="Tsubouchi T."/>
            <person name="Morono Y."/>
            <person name="Uchiyama I."/>
            <person name="Ito T."/>
            <person name="Fujiyama A."/>
            <person name="Inagaki F."/>
            <person name="Takami H."/>
        </authorList>
    </citation>
    <scope>NUCLEOTIDE SEQUENCE</scope>
    <source>
        <strain evidence="1">Expedition CK06-06</strain>
    </source>
</reference>
<evidence type="ECO:0008006" key="2">
    <source>
        <dbReference type="Google" id="ProtNLM"/>
    </source>
</evidence>
<feature type="non-terminal residue" evidence="1">
    <location>
        <position position="64"/>
    </location>
</feature>
<dbReference type="Pfam" id="PF13510">
    <property type="entry name" value="Fer2_4"/>
    <property type="match status" value="1"/>
</dbReference>
<dbReference type="Gene3D" id="3.10.20.740">
    <property type="match status" value="1"/>
</dbReference>
<proteinExistence type="predicted"/>
<dbReference type="InterPro" id="IPR036010">
    <property type="entry name" value="2Fe-2S_ferredoxin-like_sf"/>
</dbReference>
<evidence type="ECO:0000313" key="1">
    <source>
        <dbReference type="EMBL" id="GAI00026.1"/>
    </source>
</evidence>
<organism evidence="1">
    <name type="scientific">marine sediment metagenome</name>
    <dbReference type="NCBI Taxonomy" id="412755"/>
    <lineage>
        <taxon>unclassified sequences</taxon>
        <taxon>metagenomes</taxon>
        <taxon>ecological metagenomes</taxon>
    </lineage>
</organism>
<dbReference type="AlphaFoldDB" id="X1L2B9"/>
<name>X1L2B9_9ZZZZ</name>
<dbReference type="GO" id="GO:0051536">
    <property type="term" value="F:iron-sulfur cluster binding"/>
    <property type="evidence" value="ECO:0007669"/>
    <property type="project" value="InterPro"/>
</dbReference>
<dbReference type="SUPFAM" id="SSF54292">
    <property type="entry name" value="2Fe-2S ferredoxin-like"/>
    <property type="match status" value="1"/>
</dbReference>
<protein>
    <recommendedName>
        <fullName evidence="2">2Fe-2S ferredoxin-type domain-containing protein</fullName>
    </recommendedName>
</protein>
<dbReference type="EMBL" id="BARV01001776">
    <property type="protein sequence ID" value="GAI00026.1"/>
    <property type="molecule type" value="Genomic_DNA"/>
</dbReference>